<gene>
    <name evidence="1" type="ORF">GIB67_005749</name>
</gene>
<reference evidence="1 2" key="1">
    <citation type="journal article" date="2020" name="IScience">
        <title>Genome Sequencing of the Endangered Kingdonia uniflora (Circaeasteraceae, Ranunculales) Reveals Potential Mechanisms of Evolutionary Specialization.</title>
        <authorList>
            <person name="Sun Y."/>
            <person name="Deng T."/>
            <person name="Zhang A."/>
            <person name="Moore M.J."/>
            <person name="Landis J.B."/>
            <person name="Lin N."/>
            <person name="Zhang H."/>
            <person name="Zhang X."/>
            <person name="Huang J."/>
            <person name="Zhang X."/>
            <person name="Sun H."/>
            <person name="Wang H."/>
        </authorList>
    </citation>
    <scope>NUCLEOTIDE SEQUENCE [LARGE SCALE GENOMIC DNA]</scope>
    <source>
        <strain evidence="1">TB1705</strain>
        <tissue evidence="1">Leaf</tissue>
    </source>
</reference>
<feature type="non-terminal residue" evidence="1">
    <location>
        <position position="57"/>
    </location>
</feature>
<protein>
    <submittedName>
        <fullName evidence="1">Uncharacterized protein</fullName>
    </submittedName>
</protein>
<dbReference type="EMBL" id="JACGCM010002866">
    <property type="protein sequence ID" value="KAF6134357.1"/>
    <property type="molecule type" value="Genomic_DNA"/>
</dbReference>
<evidence type="ECO:0000313" key="1">
    <source>
        <dbReference type="EMBL" id="KAF6134357.1"/>
    </source>
</evidence>
<organism evidence="1 2">
    <name type="scientific">Kingdonia uniflora</name>
    <dbReference type="NCBI Taxonomy" id="39325"/>
    <lineage>
        <taxon>Eukaryota</taxon>
        <taxon>Viridiplantae</taxon>
        <taxon>Streptophyta</taxon>
        <taxon>Embryophyta</taxon>
        <taxon>Tracheophyta</taxon>
        <taxon>Spermatophyta</taxon>
        <taxon>Magnoliopsida</taxon>
        <taxon>Ranunculales</taxon>
        <taxon>Circaeasteraceae</taxon>
        <taxon>Kingdonia</taxon>
    </lineage>
</organism>
<evidence type="ECO:0000313" key="2">
    <source>
        <dbReference type="Proteomes" id="UP000541444"/>
    </source>
</evidence>
<comment type="caution">
    <text evidence="1">The sequence shown here is derived from an EMBL/GenBank/DDBJ whole genome shotgun (WGS) entry which is preliminary data.</text>
</comment>
<dbReference type="Proteomes" id="UP000541444">
    <property type="component" value="Unassembled WGS sequence"/>
</dbReference>
<dbReference type="AlphaFoldDB" id="A0A7J7KVJ8"/>
<keyword evidence="2" id="KW-1185">Reference proteome</keyword>
<proteinExistence type="predicted"/>
<name>A0A7J7KVJ8_9MAGN</name>
<sequence>MTCGMVCVEFTNPVVVGIGFPKRRSLDGFRIPYSGKGEYLKHATMLVCIISEKKKPG</sequence>
<accession>A0A7J7KVJ8</accession>